<dbReference type="AlphaFoldDB" id="A0A9Q3Q9V9"/>
<evidence type="ECO:0000313" key="1">
    <source>
        <dbReference type="EMBL" id="MBW0589625.1"/>
    </source>
</evidence>
<dbReference type="Proteomes" id="UP000765509">
    <property type="component" value="Unassembled WGS sequence"/>
</dbReference>
<comment type="caution">
    <text evidence="1">The sequence shown here is derived from an EMBL/GenBank/DDBJ whole genome shotgun (WGS) entry which is preliminary data.</text>
</comment>
<sequence>MCFENVLRKIKSSNNGNSFGNTLNKQSSIIKELTEKYSKFNIYDIIETRMKQAINIIKDNKNFLEDIANSFTEVKTYKIALKNCFDTSQQEASELTMRFNQVTSDNTRQTALWKEVTHKKDMYKIKVINLIQSFQHEFRNSQRCSNSKMNNIENYCTPYLECLQL</sequence>
<proteinExistence type="predicted"/>
<protein>
    <submittedName>
        <fullName evidence="1">Uncharacterized protein</fullName>
    </submittedName>
</protein>
<name>A0A9Q3Q9V9_9BASI</name>
<keyword evidence="2" id="KW-1185">Reference proteome</keyword>
<accession>A0A9Q3Q9V9</accession>
<evidence type="ECO:0000313" key="2">
    <source>
        <dbReference type="Proteomes" id="UP000765509"/>
    </source>
</evidence>
<gene>
    <name evidence="1" type="ORF">O181_129340</name>
</gene>
<reference evidence="1" key="1">
    <citation type="submission" date="2021-03" db="EMBL/GenBank/DDBJ databases">
        <title>Draft genome sequence of rust myrtle Austropuccinia psidii MF-1, a brazilian biotype.</title>
        <authorList>
            <person name="Quecine M.C."/>
            <person name="Pachon D.M.R."/>
            <person name="Bonatelli M.L."/>
            <person name="Correr F.H."/>
            <person name="Franceschini L.M."/>
            <person name="Leite T.F."/>
            <person name="Margarido G.R.A."/>
            <person name="Almeida C.A."/>
            <person name="Ferrarezi J.A."/>
            <person name="Labate C.A."/>
        </authorList>
    </citation>
    <scope>NUCLEOTIDE SEQUENCE</scope>
    <source>
        <strain evidence="1">MF-1</strain>
    </source>
</reference>
<organism evidence="1 2">
    <name type="scientific">Austropuccinia psidii MF-1</name>
    <dbReference type="NCBI Taxonomy" id="1389203"/>
    <lineage>
        <taxon>Eukaryota</taxon>
        <taxon>Fungi</taxon>
        <taxon>Dikarya</taxon>
        <taxon>Basidiomycota</taxon>
        <taxon>Pucciniomycotina</taxon>
        <taxon>Pucciniomycetes</taxon>
        <taxon>Pucciniales</taxon>
        <taxon>Sphaerophragmiaceae</taxon>
        <taxon>Austropuccinia</taxon>
    </lineage>
</organism>
<dbReference type="EMBL" id="AVOT02134995">
    <property type="protein sequence ID" value="MBW0589625.1"/>
    <property type="molecule type" value="Genomic_DNA"/>
</dbReference>